<dbReference type="SMART" id="SM00293">
    <property type="entry name" value="PWWP"/>
    <property type="match status" value="2"/>
</dbReference>
<dbReference type="InterPro" id="IPR001965">
    <property type="entry name" value="Znf_PHD"/>
</dbReference>
<evidence type="ECO:0000256" key="9">
    <source>
        <dbReference type="ARBA" id="ARBA00022737"/>
    </source>
</evidence>
<dbReference type="STRING" id="32473.ENSXCOP00000011440"/>
<keyword evidence="24" id="KW-1185">Reference proteome</keyword>
<comment type="subcellular location">
    <subcellularLocation>
        <location evidence="2">Chromosome</location>
    </subcellularLocation>
    <subcellularLocation>
        <location evidence="1">Nucleus</location>
    </subcellularLocation>
</comment>
<evidence type="ECO:0000256" key="6">
    <source>
        <dbReference type="ARBA" id="ARBA00022679"/>
    </source>
</evidence>
<dbReference type="CDD" id="cd20161">
    <property type="entry name" value="PWWP_NSD1_rpt1"/>
    <property type="match status" value="1"/>
</dbReference>
<feature type="compositionally biased region" description="Polar residues" evidence="17">
    <location>
        <begin position="1735"/>
        <end position="1752"/>
    </location>
</feature>
<dbReference type="GO" id="GO:0005694">
    <property type="term" value="C:chromosome"/>
    <property type="evidence" value="ECO:0007669"/>
    <property type="project" value="UniProtKB-SubCell"/>
</dbReference>
<evidence type="ECO:0000256" key="2">
    <source>
        <dbReference type="ARBA" id="ARBA00004286"/>
    </source>
</evidence>
<keyword evidence="4" id="KW-0597">Phosphoprotein</keyword>
<keyword evidence="15" id="KW-0539">Nucleus</keyword>
<dbReference type="Pfam" id="PF00628">
    <property type="entry name" value="PHD"/>
    <property type="match status" value="1"/>
</dbReference>
<dbReference type="PANTHER" id="PTHR22884">
    <property type="entry name" value="SET DOMAIN PROTEINS"/>
    <property type="match status" value="1"/>
</dbReference>
<dbReference type="PROSITE" id="PS51215">
    <property type="entry name" value="AWS"/>
    <property type="match status" value="1"/>
</dbReference>
<evidence type="ECO:0000256" key="10">
    <source>
        <dbReference type="ARBA" id="ARBA00022771"/>
    </source>
</evidence>
<dbReference type="SMART" id="SM00570">
    <property type="entry name" value="AWS"/>
    <property type="match status" value="1"/>
</dbReference>
<dbReference type="FunFam" id="2.170.270.10:FF:000002">
    <property type="entry name" value="Histone-lysine N-methyltransferase"/>
    <property type="match status" value="1"/>
</dbReference>
<feature type="compositionally biased region" description="Basic and acidic residues" evidence="17">
    <location>
        <begin position="469"/>
        <end position="481"/>
    </location>
</feature>
<feature type="region of interest" description="Disordered" evidence="17">
    <location>
        <begin position="359"/>
        <end position="389"/>
    </location>
</feature>
<dbReference type="PROSITE" id="PS50280">
    <property type="entry name" value="SET"/>
    <property type="match status" value="1"/>
</dbReference>
<evidence type="ECO:0000259" key="18">
    <source>
        <dbReference type="PROSITE" id="PS50016"/>
    </source>
</evidence>
<dbReference type="PROSITE" id="PS01359">
    <property type="entry name" value="ZF_PHD_1"/>
    <property type="match status" value="1"/>
</dbReference>
<dbReference type="SUPFAM" id="SSF57903">
    <property type="entry name" value="FYVE/PHD zinc finger"/>
    <property type="match status" value="3"/>
</dbReference>
<evidence type="ECO:0000256" key="3">
    <source>
        <dbReference type="ARBA" id="ARBA00022454"/>
    </source>
</evidence>
<keyword evidence="12" id="KW-0156">Chromatin regulator</keyword>
<dbReference type="InterPro" id="IPR019786">
    <property type="entry name" value="Zinc_finger_PHD-type_CS"/>
</dbReference>
<feature type="domain" description="AWS" evidence="22">
    <location>
        <begin position="1345"/>
        <end position="1395"/>
    </location>
</feature>
<dbReference type="GO" id="GO:0140938">
    <property type="term" value="F:histone H3 methyltransferase activity"/>
    <property type="evidence" value="ECO:0007669"/>
    <property type="project" value="UniProtKB-ARBA"/>
</dbReference>
<feature type="compositionally biased region" description="Polar residues" evidence="17">
    <location>
        <begin position="185"/>
        <end position="198"/>
    </location>
</feature>
<dbReference type="InterPro" id="IPR055198">
    <property type="entry name" value="NSD_PHD"/>
</dbReference>
<reference evidence="23" key="2">
    <citation type="submission" date="2025-09" db="UniProtKB">
        <authorList>
            <consortium name="Ensembl"/>
        </authorList>
    </citation>
    <scope>IDENTIFICATION</scope>
</reference>
<feature type="region of interest" description="Disordered" evidence="17">
    <location>
        <begin position="1543"/>
        <end position="1565"/>
    </location>
</feature>
<keyword evidence="10 16" id="KW-0863">Zinc-finger</keyword>
<evidence type="ECO:0000256" key="16">
    <source>
        <dbReference type="PROSITE-ProRule" id="PRU00146"/>
    </source>
</evidence>
<feature type="domain" description="Post-SET" evidence="21">
    <location>
        <begin position="1521"/>
        <end position="1537"/>
    </location>
</feature>
<dbReference type="GeneTree" id="ENSGT00940000155027"/>
<evidence type="ECO:0000256" key="8">
    <source>
        <dbReference type="ARBA" id="ARBA00022723"/>
    </source>
</evidence>
<feature type="compositionally biased region" description="Low complexity" evidence="17">
    <location>
        <begin position="1697"/>
        <end position="1722"/>
    </location>
</feature>
<dbReference type="Pfam" id="PF00855">
    <property type="entry name" value="PWWP"/>
    <property type="match status" value="2"/>
</dbReference>
<evidence type="ECO:0000259" key="19">
    <source>
        <dbReference type="PROSITE" id="PS50280"/>
    </source>
</evidence>
<feature type="region of interest" description="Disordered" evidence="17">
    <location>
        <begin position="168"/>
        <end position="198"/>
    </location>
</feature>
<dbReference type="InterPro" id="IPR013083">
    <property type="entry name" value="Znf_RING/FYVE/PHD"/>
</dbReference>
<keyword evidence="14" id="KW-0804">Transcription</keyword>
<evidence type="ECO:0000259" key="20">
    <source>
        <dbReference type="PROSITE" id="PS50812"/>
    </source>
</evidence>
<feature type="compositionally biased region" description="Polar residues" evidence="17">
    <location>
        <begin position="122"/>
        <end position="132"/>
    </location>
</feature>
<dbReference type="FunFam" id="3.30.40.10:FF:000025">
    <property type="entry name" value="Histone-lysine N-methyltransferase"/>
    <property type="match status" value="1"/>
</dbReference>
<dbReference type="InterPro" id="IPR006560">
    <property type="entry name" value="AWS_dom"/>
</dbReference>
<dbReference type="Pfam" id="PF00856">
    <property type="entry name" value="SET"/>
    <property type="match status" value="1"/>
</dbReference>
<dbReference type="InterPro" id="IPR059153">
    <property type="entry name" value="NSD_PHD-1st"/>
</dbReference>
<dbReference type="Gene3D" id="2.30.30.140">
    <property type="match status" value="2"/>
</dbReference>
<dbReference type="InterPro" id="IPR041306">
    <property type="entry name" value="C5HCH"/>
</dbReference>
<name>A0A3B5LL83_9TELE</name>
<dbReference type="Pfam" id="PF17982">
    <property type="entry name" value="C5HCH"/>
    <property type="match status" value="1"/>
</dbReference>
<dbReference type="SUPFAM" id="SSF82199">
    <property type="entry name" value="SET domain"/>
    <property type="match status" value="1"/>
</dbReference>
<keyword evidence="11" id="KW-0862">Zinc</keyword>
<dbReference type="Pfam" id="PF23004">
    <property type="entry name" value="PHDvar_NSD"/>
    <property type="match status" value="1"/>
</dbReference>
<dbReference type="SUPFAM" id="SSF63748">
    <property type="entry name" value="Tudor/PWWP/MBT"/>
    <property type="match status" value="2"/>
</dbReference>
<dbReference type="InterPro" id="IPR019787">
    <property type="entry name" value="Znf_PHD-finger"/>
</dbReference>
<dbReference type="GO" id="GO:0005634">
    <property type="term" value="C:nucleus"/>
    <property type="evidence" value="ECO:0007669"/>
    <property type="project" value="UniProtKB-SubCell"/>
</dbReference>
<dbReference type="PROSITE" id="PS50812">
    <property type="entry name" value="PWWP"/>
    <property type="match status" value="2"/>
</dbReference>
<evidence type="ECO:0000256" key="7">
    <source>
        <dbReference type="ARBA" id="ARBA00022691"/>
    </source>
</evidence>
<dbReference type="InterPro" id="IPR055197">
    <property type="entry name" value="PHDvar_NSD"/>
</dbReference>
<feature type="region of interest" description="Disordered" evidence="17">
    <location>
        <begin position="506"/>
        <end position="574"/>
    </location>
</feature>
<dbReference type="GO" id="GO:0016279">
    <property type="term" value="F:protein-lysine N-methyltransferase activity"/>
    <property type="evidence" value="ECO:0007669"/>
    <property type="project" value="UniProtKB-ARBA"/>
</dbReference>
<feature type="compositionally biased region" description="Acidic residues" evidence="17">
    <location>
        <begin position="1766"/>
        <end position="1832"/>
    </location>
</feature>
<dbReference type="PROSITE" id="PS50016">
    <property type="entry name" value="ZF_PHD_2"/>
    <property type="match status" value="1"/>
</dbReference>
<dbReference type="Gene3D" id="2.170.270.10">
    <property type="entry name" value="SET domain"/>
    <property type="match status" value="1"/>
</dbReference>
<protein>
    <submittedName>
        <fullName evidence="23">Nuclear receptor binding SET domain protein 1a</fullName>
    </submittedName>
</protein>
<organism evidence="23 24">
    <name type="scientific">Xiphophorus couchianus</name>
    <name type="common">Monterrey platyfish</name>
    <dbReference type="NCBI Taxonomy" id="32473"/>
    <lineage>
        <taxon>Eukaryota</taxon>
        <taxon>Metazoa</taxon>
        <taxon>Chordata</taxon>
        <taxon>Craniata</taxon>
        <taxon>Vertebrata</taxon>
        <taxon>Euteleostomi</taxon>
        <taxon>Actinopterygii</taxon>
        <taxon>Neopterygii</taxon>
        <taxon>Teleostei</taxon>
        <taxon>Neoteleostei</taxon>
        <taxon>Acanthomorphata</taxon>
        <taxon>Ovalentaria</taxon>
        <taxon>Atherinomorphae</taxon>
        <taxon>Cyprinodontiformes</taxon>
        <taxon>Poeciliidae</taxon>
        <taxon>Poeciliinae</taxon>
        <taxon>Xiphophorus</taxon>
    </lineage>
</organism>
<feature type="region of interest" description="Disordered" evidence="17">
    <location>
        <begin position="440"/>
        <end position="488"/>
    </location>
</feature>
<proteinExistence type="predicted"/>
<dbReference type="FunFam" id="2.30.30.140:FF:000059">
    <property type="entry name" value="Histone-lysine N-methyltransferase"/>
    <property type="match status" value="1"/>
</dbReference>
<reference evidence="23" key="1">
    <citation type="submission" date="2025-08" db="UniProtKB">
        <authorList>
            <consortium name="Ensembl"/>
        </authorList>
    </citation>
    <scope>IDENTIFICATION</scope>
</reference>
<dbReference type="CDD" id="cd15659">
    <property type="entry name" value="PHD5_NSD1"/>
    <property type="match status" value="1"/>
</dbReference>
<dbReference type="Proteomes" id="UP000261380">
    <property type="component" value="Unplaced"/>
</dbReference>
<dbReference type="Pfam" id="PF23011">
    <property type="entry name" value="PHD-1st_NSD"/>
    <property type="match status" value="1"/>
</dbReference>
<evidence type="ECO:0000256" key="15">
    <source>
        <dbReference type="ARBA" id="ARBA00023242"/>
    </source>
</evidence>
<dbReference type="InterPro" id="IPR047432">
    <property type="entry name" value="PHD5_NSD1"/>
</dbReference>
<feature type="compositionally biased region" description="Polar residues" evidence="17">
    <location>
        <begin position="733"/>
        <end position="749"/>
    </location>
</feature>
<dbReference type="Ensembl" id="ENSXCOT00000011572.1">
    <property type="protein sequence ID" value="ENSXCOP00000011440.1"/>
    <property type="gene ID" value="ENSXCOG00000008640.1"/>
</dbReference>
<feature type="compositionally biased region" description="Basic and acidic residues" evidence="17">
    <location>
        <begin position="854"/>
        <end position="875"/>
    </location>
</feature>
<keyword evidence="3" id="KW-0158">Chromosome</keyword>
<feature type="region of interest" description="Disordered" evidence="17">
    <location>
        <begin position="1"/>
        <end position="49"/>
    </location>
</feature>
<feature type="compositionally biased region" description="Acidic residues" evidence="17">
    <location>
        <begin position="1842"/>
        <end position="1852"/>
    </location>
</feature>
<keyword evidence="6" id="KW-0808">Transferase</keyword>
<evidence type="ECO:0000256" key="14">
    <source>
        <dbReference type="ARBA" id="ARBA00023163"/>
    </source>
</evidence>
<evidence type="ECO:0000256" key="4">
    <source>
        <dbReference type="ARBA" id="ARBA00022553"/>
    </source>
</evidence>
<evidence type="ECO:0000256" key="1">
    <source>
        <dbReference type="ARBA" id="ARBA00004123"/>
    </source>
</evidence>
<feature type="compositionally biased region" description="Basic and acidic residues" evidence="17">
    <location>
        <begin position="544"/>
        <end position="554"/>
    </location>
</feature>
<dbReference type="FunFam" id="3.30.40.10:FF:000201">
    <property type="entry name" value="Histone-lysine N-methyltransferase"/>
    <property type="match status" value="1"/>
</dbReference>
<evidence type="ECO:0000256" key="5">
    <source>
        <dbReference type="ARBA" id="ARBA00022603"/>
    </source>
</evidence>
<evidence type="ECO:0000313" key="24">
    <source>
        <dbReference type="Proteomes" id="UP000261380"/>
    </source>
</evidence>
<dbReference type="InterPro" id="IPR011011">
    <property type="entry name" value="Znf_FYVE_PHD"/>
</dbReference>
<feature type="compositionally biased region" description="Basic residues" evidence="17">
    <location>
        <begin position="1553"/>
        <end position="1565"/>
    </location>
</feature>
<dbReference type="Pfam" id="PF22908">
    <property type="entry name" value="PHD_NSD"/>
    <property type="match status" value="1"/>
</dbReference>
<feature type="domain" description="PWWP" evidence="20">
    <location>
        <begin position="1229"/>
        <end position="1291"/>
    </location>
</feature>
<feature type="region of interest" description="Disordered" evidence="17">
    <location>
        <begin position="823"/>
        <end position="883"/>
    </location>
</feature>
<evidence type="ECO:0000259" key="21">
    <source>
        <dbReference type="PROSITE" id="PS50868"/>
    </source>
</evidence>
<keyword evidence="13" id="KW-0805">Transcription regulation</keyword>
<dbReference type="GO" id="GO:0008270">
    <property type="term" value="F:zinc ion binding"/>
    <property type="evidence" value="ECO:0007669"/>
    <property type="project" value="UniProtKB-KW"/>
</dbReference>
<dbReference type="FunFam" id="3.30.40.10:FF:000153">
    <property type="entry name" value="Histone-lysine N-methyltransferase NSD2"/>
    <property type="match status" value="1"/>
</dbReference>
<feature type="compositionally biased region" description="Polar residues" evidence="17">
    <location>
        <begin position="28"/>
        <end position="39"/>
    </location>
</feature>
<feature type="region of interest" description="Disordered" evidence="17">
    <location>
        <begin position="1685"/>
        <end position="1862"/>
    </location>
</feature>
<feature type="domain" description="SET" evidence="19">
    <location>
        <begin position="1397"/>
        <end position="1514"/>
    </location>
</feature>
<dbReference type="GO" id="GO:0032259">
    <property type="term" value="P:methylation"/>
    <property type="evidence" value="ECO:0007669"/>
    <property type="project" value="UniProtKB-KW"/>
</dbReference>
<evidence type="ECO:0000313" key="23">
    <source>
        <dbReference type="Ensembl" id="ENSXCOP00000011440.1"/>
    </source>
</evidence>
<dbReference type="InterPro" id="IPR000313">
    <property type="entry name" value="PWWP_dom"/>
</dbReference>
<dbReference type="SMART" id="SM00249">
    <property type="entry name" value="PHD"/>
    <property type="match status" value="4"/>
</dbReference>
<feature type="region of interest" description="Disordered" evidence="17">
    <location>
        <begin position="67"/>
        <end position="138"/>
    </location>
</feature>
<feature type="region of interest" description="Disordered" evidence="17">
    <location>
        <begin position="733"/>
        <end position="771"/>
    </location>
</feature>
<dbReference type="PROSITE" id="PS50868">
    <property type="entry name" value="POST_SET"/>
    <property type="match status" value="1"/>
</dbReference>
<dbReference type="InterPro" id="IPR001214">
    <property type="entry name" value="SET_dom"/>
</dbReference>
<evidence type="ECO:0000256" key="12">
    <source>
        <dbReference type="ARBA" id="ARBA00022853"/>
    </source>
</evidence>
<sequence>MNQSYRPGPRVESAFGPSQPDLRARNGPLNTSYRNQCGTVTRGPGQMPQPAFLGYNQLERFRCYSPQRRPQRLNADPQDRNFHPRSNLHCASSITDEDEGFEPPPIQLPSSPGTDDMDPFESLQNGSRNGFSPRSPDSFERIPDAPIAFWEHRGLHFGSMLFDSSDIKEEEEGHGGVQDLKPFQLPSNATQDRNVTGSKSTCNSVVERRAYKPTVFNLIFNLVKLRYSLSNSPKKKLLPVVKYLDGDLVWAKFNRRPWWPCQVLCDPNQGVHTKMKVPSNRPCRMYFLETVGEVSERTWVPGSVILPFEGGHQFDELPVLRRRGKQKEKDYKYTIPKSLLTAWKVSVAEAEYLLPGRQRNSEKPLEAPSVSIVPNRPDSPGPTTNGNGHHLFKNSTAHGNKSKALKKKKKCLSDIFGHIVGGKETANKAGQLHATTRALKEEPKDSPYADLDSVPMLNRPKRTALSPKYDTDTTDRKEHASVKVKKTSKKLNLCSDPSDLSCIFQNKATSKDPEQRPGKLSQGSSEKHSGTLSASSRLITKALKAAEETNHKDGPATSRVPPEAPREDCFGKTPTDTAITAELSPNRKYPSKTFHNGSVVRSKCEGITRPAQQPVRIKAENSPSDLSTSSSLSLSPMDTFQDSKELRFKSLAMEECSESELSVFRPDSNYKFSTILMLLKDMHDTREKEGKPLVLPPSATLIKEEPLVIPTAAEGGPLRGSCEGLPLQIKLENGQSEKPMLSQSTPVKTNSEKQRRKQRLPSKLKLTTPDLRLDVPERDFISFQSGLTEPVTDSFGPDSSASYLEKSSEIAVAPKKRWQLVEEAAETEAAGSERSAETEAPAEMKGSPTMRASPDLEAHTENDSRSSDARQSENKRLRKPTKRLLESTEEYEQIFSTKKRSKKHTADCSKMVRKVLGVVVSYNSGTSLQERKRPRKLSHKAMECTIEEVSAGSSKKKVCLRNLKLHCLAKVFTLNFFSCLFNNRKPQCLLLGFYRCARNYSYYYDRYIISVPLAACVFLQVCEKTGDLLVCDGPCFGAFHLQCIGLSAAPKGKFLCQECKTGVHNCFVCKKSDNGVKRCIIPLCGKFYHSDCIMAYSPTQPHNKGFRCPLHVCLSCHITNPLNACSTKGRLARCVRCPVAYHPNDNCMAAGSLVLSNNSFLCPNHFAPRKGCKNHEHINVSWCFVCSEGGSLLCCESCPAAFHRECLNIEMPQGSWFCNDCKAGKKPRMKDILWVKWGRYRWWPAEVCLTKDVPNNILRMKHEVGEFPVQFFGSKDFVWTYQARVFPYMEGDTHNIEKMGKGSDAVYKKGINEAASGGQKERQETTSVQVNRPIGKVQIITADLSEIPRCNCKAYDENPCSMDSECINRMLMYECHPQVCAAGERCQNQTFTKRQYTTVEIFRTLSCGWGLRAISDIKKGAFVSEYVGEVIDEEECRARIRHAQENDICNFYMLTLDKDRVIDAGPKGNQARFMNHSCQPNCETQKWTVNGDTRVGLFALQDIPKGVELTFNYNLECRGNGKTACKCGAPNCSGFLGVRPKNQPPAEKMKLKEGKRKGSMKKKTKQQVTKEREDECFSCGDGGQIVSCKKPGCPKVYHADCLNLAKRPAGRWECPWHQCDVCGKEAASFCVMCPNSYCKEHREGKLFISKLDGKLSCSDHDPCGPEPLEPGEVREYMPNMASMRPGNMAVPVPPDTLPAATGATPPSSSSAASLSSTDSQAAPSGREPPPRLYINTKTATSSFVPSSTSYLTDRTELTTGAAREGEDGEVEDGDVYGLDLEEDDEEEDEDDEEDNETEEMEVVEDEEEEEEEPPYGSDALEDEEEEEDEEGGDMCGTWGGYVDDDADDEEVEEWGRLEDDEK</sequence>
<dbReference type="InterPro" id="IPR003616">
    <property type="entry name" value="Post-SET_dom"/>
</dbReference>
<dbReference type="Pfam" id="PF17907">
    <property type="entry name" value="AWS"/>
    <property type="match status" value="1"/>
</dbReference>
<accession>A0A3B5LL83</accession>
<feature type="compositionally biased region" description="Basic and acidic residues" evidence="17">
    <location>
        <begin position="1853"/>
        <end position="1862"/>
    </location>
</feature>
<evidence type="ECO:0000256" key="13">
    <source>
        <dbReference type="ARBA" id="ARBA00023015"/>
    </source>
</evidence>
<evidence type="ECO:0000256" key="11">
    <source>
        <dbReference type="ARBA" id="ARBA00022833"/>
    </source>
</evidence>
<dbReference type="InterPro" id="IPR050777">
    <property type="entry name" value="SET2_Histone-Lys_MeTrsfase"/>
</dbReference>
<feature type="domain" description="PHD-type" evidence="18">
    <location>
        <begin position="1180"/>
        <end position="1224"/>
    </location>
</feature>
<dbReference type="SMART" id="SM00508">
    <property type="entry name" value="PostSET"/>
    <property type="match status" value="1"/>
</dbReference>
<keyword evidence="5" id="KW-0489">Methyltransferase</keyword>
<evidence type="ECO:0000256" key="17">
    <source>
        <dbReference type="SAM" id="MobiDB-lite"/>
    </source>
</evidence>
<keyword evidence="7" id="KW-0949">S-adenosyl-L-methionine</keyword>
<dbReference type="Gene3D" id="3.30.40.10">
    <property type="entry name" value="Zinc/RING finger domain, C3HC4 (zinc finger)"/>
    <property type="match status" value="4"/>
</dbReference>
<dbReference type="SMART" id="SM00317">
    <property type="entry name" value="SET"/>
    <property type="match status" value="1"/>
</dbReference>
<keyword evidence="8" id="KW-0479">Metal-binding</keyword>
<feature type="domain" description="PWWP" evidence="20">
    <location>
        <begin position="245"/>
        <end position="311"/>
    </location>
</feature>
<dbReference type="InterPro" id="IPR046341">
    <property type="entry name" value="SET_dom_sf"/>
</dbReference>
<evidence type="ECO:0000259" key="22">
    <source>
        <dbReference type="PROSITE" id="PS51215"/>
    </source>
</evidence>
<keyword evidence="9" id="KW-0677">Repeat</keyword>